<organism evidence="1 2">
    <name type="scientific">Bizionia algoritergicola</name>
    <dbReference type="NCBI Taxonomy" id="291187"/>
    <lineage>
        <taxon>Bacteria</taxon>
        <taxon>Pseudomonadati</taxon>
        <taxon>Bacteroidota</taxon>
        <taxon>Flavobacteriia</taxon>
        <taxon>Flavobacteriales</taxon>
        <taxon>Flavobacteriaceae</taxon>
        <taxon>Bizionia</taxon>
    </lineage>
</organism>
<name>A0A5D0QVA4_9FLAO</name>
<dbReference type="OrthoDB" id="9922995at2"/>
<dbReference type="EMBL" id="VSKL01000003">
    <property type="protein sequence ID" value="TYB72785.1"/>
    <property type="molecule type" value="Genomic_DNA"/>
</dbReference>
<dbReference type="RefSeq" id="WP_066250944.1">
    <property type="nucleotide sequence ID" value="NZ_VSKL01000003.1"/>
</dbReference>
<evidence type="ECO:0000313" key="1">
    <source>
        <dbReference type="EMBL" id="TYB72785.1"/>
    </source>
</evidence>
<sequence length="267" mass="31357">MELSFDSCLIELRKIENILDRSIDNKSQLLTKKIGVFNIFKNLISNLIILKNLNSENCNTQTFATLSRMIIDNYAGFYLLTSHSNENEKQLRYYLYLIDSLQSRINTISDFASSLKDNRFVKSFDTSNDIIIHDKKSIANIIEKIKKEKLDILATPKIIKNRNWKYISGDSEKERYSWEELYNIAKIPEHFSKMIQNHYSTYAHGLGMTILYSERNEGLINPTFLFFALIQLNLAKIIINEFEIDVVKANLDNNFIAQMEFHWDNWK</sequence>
<gene>
    <name evidence="1" type="ORF">ES675_09570</name>
</gene>
<reference evidence="1 2" key="1">
    <citation type="submission" date="2019-08" db="EMBL/GenBank/DDBJ databases">
        <title>Genomes of Antarctic Bizionia species.</title>
        <authorList>
            <person name="Bowman J.P."/>
        </authorList>
    </citation>
    <scope>NUCLEOTIDE SEQUENCE [LARGE SCALE GENOMIC DNA]</scope>
    <source>
        <strain evidence="1 2">APA-1</strain>
    </source>
</reference>
<comment type="caution">
    <text evidence="1">The sequence shown here is derived from an EMBL/GenBank/DDBJ whole genome shotgun (WGS) entry which is preliminary data.</text>
</comment>
<protein>
    <submittedName>
        <fullName evidence="1">Uncharacterized protein</fullName>
    </submittedName>
</protein>
<evidence type="ECO:0000313" key="2">
    <source>
        <dbReference type="Proteomes" id="UP000324358"/>
    </source>
</evidence>
<dbReference type="Proteomes" id="UP000324358">
    <property type="component" value="Unassembled WGS sequence"/>
</dbReference>
<accession>A0A5D0QVA4</accession>
<dbReference type="AlphaFoldDB" id="A0A5D0QVA4"/>
<proteinExistence type="predicted"/>
<keyword evidence="2" id="KW-1185">Reference proteome</keyword>